<evidence type="ECO:0000313" key="3">
    <source>
        <dbReference type="EMBL" id="RPA79529.1"/>
    </source>
</evidence>
<dbReference type="EMBL" id="ML119698">
    <property type="protein sequence ID" value="RPA79529.1"/>
    <property type="molecule type" value="Genomic_DNA"/>
</dbReference>
<organism evidence="3 4">
    <name type="scientific">Ascobolus immersus RN42</name>
    <dbReference type="NCBI Taxonomy" id="1160509"/>
    <lineage>
        <taxon>Eukaryota</taxon>
        <taxon>Fungi</taxon>
        <taxon>Dikarya</taxon>
        <taxon>Ascomycota</taxon>
        <taxon>Pezizomycotina</taxon>
        <taxon>Pezizomycetes</taxon>
        <taxon>Pezizales</taxon>
        <taxon>Ascobolaceae</taxon>
        <taxon>Ascobolus</taxon>
    </lineage>
</organism>
<evidence type="ECO:0000256" key="2">
    <source>
        <dbReference type="SAM" id="SignalP"/>
    </source>
</evidence>
<protein>
    <submittedName>
        <fullName evidence="3">Uncharacterized protein</fullName>
    </submittedName>
</protein>
<feature type="signal peptide" evidence="2">
    <location>
        <begin position="1"/>
        <end position="19"/>
    </location>
</feature>
<keyword evidence="2" id="KW-0732">Signal</keyword>
<keyword evidence="4" id="KW-1185">Reference proteome</keyword>
<name>A0A3N4I0N4_ASCIM</name>
<accession>A0A3N4I0N4</accession>
<reference evidence="3 4" key="1">
    <citation type="journal article" date="2018" name="Nat. Ecol. Evol.">
        <title>Pezizomycetes genomes reveal the molecular basis of ectomycorrhizal truffle lifestyle.</title>
        <authorList>
            <person name="Murat C."/>
            <person name="Payen T."/>
            <person name="Noel B."/>
            <person name="Kuo A."/>
            <person name="Morin E."/>
            <person name="Chen J."/>
            <person name="Kohler A."/>
            <person name="Krizsan K."/>
            <person name="Balestrini R."/>
            <person name="Da Silva C."/>
            <person name="Montanini B."/>
            <person name="Hainaut M."/>
            <person name="Levati E."/>
            <person name="Barry K.W."/>
            <person name="Belfiori B."/>
            <person name="Cichocki N."/>
            <person name="Clum A."/>
            <person name="Dockter R.B."/>
            <person name="Fauchery L."/>
            <person name="Guy J."/>
            <person name="Iotti M."/>
            <person name="Le Tacon F."/>
            <person name="Lindquist E.A."/>
            <person name="Lipzen A."/>
            <person name="Malagnac F."/>
            <person name="Mello A."/>
            <person name="Molinier V."/>
            <person name="Miyauchi S."/>
            <person name="Poulain J."/>
            <person name="Riccioni C."/>
            <person name="Rubini A."/>
            <person name="Sitrit Y."/>
            <person name="Splivallo R."/>
            <person name="Traeger S."/>
            <person name="Wang M."/>
            <person name="Zifcakova L."/>
            <person name="Wipf D."/>
            <person name="Zambonelli A."/>
            <person name="Paolocci F."/>
            <person name="Nowrousian M."/>
            <person name="Ottonello S."/>
            <person name="Baldrian P."/>
            <person name="Spatafora J.W."/>
            <person name="Henrissat B."/>
            <person name="Nagy L.G."/>
            <person name="Aury J.M."/>
            <person name="Wincker P."/>
            <person name="Grigoriev I.V."/>
            <person name="Bonfante P."/>
            <person name="Martin F.M."/>
        </authorList>
    </citation>
    <scope>NUCLEOTIDE SEQUENCE [LARGE SCALE GENOMIC DNA]</scope>
    <source>
        <strain evidence="3 4">RN42</strain>
    </source>
</reference>
<dbReference type="Proteomes" id="UP000275078">
    <property type="component" value="Unassembled WGS sequence"/>
</dbReference>
<evidence type="ECO:0000313" key="4">
    <source>
        <dbReference type="Proteomes" id="UP000275078"/>
    </source>
</evidence>
<gene>
    <name evidence="3" type="ORF">BJ508DRAFT_308292</name>
</gene>
<dbReference type="AlphaFoldDB" id="A0A3N4I0N4"/>
<sequence length="243" mass="27414">MPFLFPSLFLLSFCFLLYFERPGRHRLAALSPRSTDSQSHRFNGRLSTTFSTSCLQNPYRSCPQLCGSANDRRDHYDFLLLESLDPLSKARAEEAGKVLALRGQSVPRLEPTKFYRKSCAVLQLLPLLLLERPDGEPLAFPGPRGARPRKHQPSETRDERPALREWVSSLLLFSTIKTSMTAALGTSSINLDGREPNGFDEHHLGATARDNWWWLYRLIIQFARQPPAHSLSCGICFGGPSLT</sequence>
<feature type="chain" id="PRO_5018034840" evidence="2">
    <location>
        <begin position="20"/>
        <end position="243"/>
    </location>
</feature>
<feature type="region of interest" description="Disordered" evidence="1">
    <location>
        <begin position="138"/>
        <end position="160"/>
    </location>
</feature>
<evidence type="ECO:0000256" key="1">
    <source>
        <dbReference type="SAM" id="MobiDB-lite"/>
    </source>
</evidence>
<proteinExistence type="predicted"/>